<keyword evidence="1" id="KW-0472">Membrane</keyword>
<dbReference type="EMBL" id="JANAFB010000006">
    <property type="protein sequence ID" value="MCP3425224.1"/>
    <property type="molecule type" value="Genomic_DNA"/>
</dbReference>
<organism evidence="2 3">
    <name type="scientific">Rothia santali</name>
    <dbReference type="NCBI Taxonomy" id="2949643"/>
    <lineage>
        <taxon>Bacteria</taxon>
        <taxon>Bacillati</taxon>
        <taxon>Actinomycetota</taxon>
        <taxon>Actinomycetes</taxon>
        <taxon>Micrococcales</taxon>
        <taxon>Micrococcaceae</taxon>
        <taxon>Rothia</taxon>
    </lineage>
</organism>
<dbReference type="AlphaFoldDB" id="A0A9X2HDK1"/>
<keyword evidence="1" id="KW-0812">Transmembrane</keyword>
<name>A0A9X2HDK1_9MICC</name>
<sequence length="126" mass="13291">MLTGIGAIGAMLAYVIGPWLFDLFYRDYAGLAAGTILAALTFASVFMAILVLTGTATLALGKHRLYTTGWVVAAISSAALLFLPLSLEARVLISLYLGPCIGFCVHLTGIHRSSNDRSKTPATARS</sequence>
<keyword evidence="3" id="KW-1185">Reference proteome</keyword>
<comment type="caution">
    <text evidence="2">The sequence shown here is derived from an EMBL/GenBank/DDBJ whole genome shotgun (WGS) entry which is preliminary data.</text>
</comment>
<feature type="transmembrane region" description="Helical" evidence="1">
    <location>
        <begin position="65"/>
        <end position="85"/>
    </location>
</feature>
<feature type="transmembrane region" description="Helical" evidence="1">
    <location>
        <begin position="31"/>
        <end position="53"/>
    </location>
</feature>
<reference evidence="2" key="1">
    <citation type="submission" date="2022-06" db="EMBL/GenBank/DDBJ databases">
        <title>Rothia sp. isolated from sandalwood seedling.</title>
        <authorList>
            <person name="Tuikhar N."/>
            <person name="Kirdat K."/>
            <person name="Thorat V."/>
            <person name="Swetha P."/>
            <person name="Padma S."/>
            <person name="Sundararaj R."/>
            <person name="Yadav A."/>
        </authorList>
    </citation>
    <scope>NUCLEOTIDE SEQUENCE</scope>
    <source>
        <strain evidence="2">AR01</strain>
    </source>
</reference>
<accession>A0A9X2HDK1</accession>
<keyword evidence="1" id="KW-1133">Transmembrane helix</keyword>
<feature type="transmembrane region" description="Helical" evidence="1">
    <location>
        <begin position="91"/>
        <end position="110"/>
    </location>
</feature>
<proteinExistence type="predicted"/>
<evidence type="ECO:0000313" key="3">
    <source>
        <dbReference type="Proteomes" id="UP001139502"/>
    </source>
</evidence>
<evidence type="ECO:0000256" key="1">
    <source>
        <dbReference type="SAM" id="Phobius"/>
    </source>
</evidence>
<evidence type="ECO:0000313" key="2">
    <source>
        <dbReference type="EMBL" id="MCP3425224.1"/>
    </source>
</evidence>
<protein>
    <submittedName>
        <fullName evidence="2">Uncharacterized protein</fullName>
    </submittedName>
</protein>
<feature type="transmembrane region" description="Helical" evidence="1">
    <location>
        <begin position="7"/>
        <end position="25"/>
    </location>
</feature>
<gene>
    <name evidence="2" type="ORF">NBM05_04075</name>
</gene>
<dbReference type="Proteomes" id="UP001139502">
    <property type="component" value="Unassembled WGS sequence"/>
</dbReference>
<dbReference type="RefSeq" id="WP_254165304.1">
    <property type="nucleotide sequence ID" value="NZ_JANAFB010000006.1"/>
</dbReference>